<comment type="caution">
    <text evidence="3">The sequence shown here is derived from an EMBL/GenBank/DDBJ whole genome shotgun (WGS) entry which is preliminary data.</text>
</comment>
<dbReference type="PANTHER" id="PTHR15327">
    <property type="entry name" value="MICROFIBRIL-ASSOCIATED PROTEIN"/>
    <property type="match status" value="1"/>
</dbReference>
<feature type="compositionally biased region" description="Basic and acidic residues" evidence="1">
    <location>
        <begin position="143"/>
        <end position="168"/>
    </location>
</feature>
<name>A0A090MB31_9HYPO</name>
<feature type="compositionally biased region" description="Basic and acidic residues" evidence="1">
    <location>
        <begin position="386"/>
        <end position="417"/>
    </location>
</feature>
<dbReference type="InterPro" id="IPR009730">
    <property type="entry name" value="MFAP1_C"/>
</dbReference>
<dbReference type="EMBL" id="CBMI010000782">
    <property type="protein sequence ID" value="CEG04289.1"/>
    <property type="molecule type" value="Genomic_DNA"/>
</dbReference>
<organism evidence="3">
    <name type="scientific">Fusarium clavum</name>
    <dbReference type="NCBI Taxonomy" id="2594811"/>
    <lineage>
        <taxon>Eukaryota</taxon>
        <taxon>Fungi</taxon>
        <taxon>Dikarya</taxon>
        <taxon>Ascomycota</taxon>
        <taxon>Pezizomycotina</taxon>
        <taxon>Sordariomycetes</taxon>
        <taxon>Hypocreomycetidae</taxon>
        <taxon>Hypocreales</taxon>
        <taxon>Nectriaceae</taxon>
        <taxon>Fusarium</taxon>
        <taxon>Fusarium incarnatum-equiseti species complex</taxon>
    </lineage>
</organism>
<sequence>MPPKRMTANPVKPARYRAGKATGVESDSDSEASENEETTEPALPPPPKAASAGKISSGNLGKVDLDARRKEAQAAEERRITKEKAERLAVEEGFVTEEEEEEESEEDEDDDEEESESEEESSEDEAPRRKMMQLKFVPKNKRTTKDPAQEAEEARQAEEEARKKAADELVEEQIKKDLAARAAGKTHWVDDDAEASDVDTTDGLDPEAEEAAWRVRELKRLKRARAVIEEREKELAEVERRRNLTEEERQAEDEEFLAKQKEEKEGKGTMAFKQRYLHKGAFYQEEMKEAGLDKRDIMGSRIQDDVRNREALPEYLQLRDMSKLGRKGATKYRDMRTEDTGRWGDIGDGRKRGGGHYGEDERFRPDDDRFRRDEKSAGGANAIPLGDRKKDDRRSRDDGYRDRTGGDSYRSKDDDHHSRRRSRSRSRSPRRDRDRDDHRRRKRSTSRDDERYDSDKRRKVDSR</sequence>
<feature type="compositionally biased region" description="Basic and acidic residues" evidence="1">
    <location>
        <begin position="331"/>
        <end position="376"/>
    </location>
</feature>
<dbReference type="Pfam" id="PF06991">
    <property type="entry name" value="MFAP1"/>
    <property type="match status" value="1"/>
</dbReference>
<accession>A0A090MB31</accession>
<feature type="compositionally biased region" description="Basic residues" evidence="1">
    <location>
        <begin position="418"/>
        <end position="428"/>
    </location>
</feature>
<feature type="region of interest" description="Disordered" evidence="1">
    <location>
        <begin position="180"/>
        <end position="206"/>
    </location>
</feature>
<feature type="compositionally biased region" description="Basic and acidic residues" evidence="1">
    <location>
        <begin position="63"/>
        <end position="90"/>
    </location>
</feature>
<evidence type="ECO:0000313" key="3">
    <source>
        <dbReference type="EMBL" id="CEG04289.1"/>
    </source>
</evidence>
<feature type="region of interest" description="Disordered" evidence="1">
    <location>
        <begin position="1"/>
        <end position="168"/>
    </location>
</feature>
<evidence type="ECO:0000259" key="2">
    <source>
        <dbReference type="Pfam" id="PF06991"/>
    </source>
</evidence>
<feature type="compositionally biased region" description="Acidic residues" evidence="1">
    <location>
        <begin position="26"/>
        <end position="39"/>
    </location>
</feature>
<feature type="compositionally biased region" description="Basic and acidic residues" evidence="1">
    <location>
        <begin position="238"/>
        <end position="248"/>
    </location>
</feature>
<proteinExistence type="predicted"/>
<reference evidence="3" key="1">
    <citation type="submission" date="2013-05" db="EMBL/GenBank/DDBJ databases">
        <title>Draft genome sequences of six wheat associated Fusarium spp. isolates.</title>
        <authorList>
            <person name="Moolhuijzen P.M."/>
            <person name="Manners J.M."/>
            <person name="Wilcox S."/>
            <person name="Bellgard M.I."/>
            <person name="Gardiner D.M."/>
        </authorList>
    </citation>
    <scope>NUCLEOTIDE SEQUENCE</scope>
    <source>
        <strain evidence="3">CS3069</strain>
    </source>
</reference>
<dbReference type="InterPro" id="IPR033194">
    <property type="entry name" value="MFAP1"/>
</dbReference>
<gene>
    <name evidence="3" type="ORF">BN850_0037490</name>
</gene>
<protein>
    <submittedName>
        <fullName evidence="3">WGS project CBMI000000000 data, contig CS3069_c000784</fullName>
    </submittedName>
</protein>
<feature type="region of interest" description="Disordered" evidence="1">
    <location>
        <begin position="322"/>
        <end position="463"/>
    </location>
</feature>
<feature type="compositionally biased region" description="Basic and acidic residues" evidence="1">
    <location>
        <begin position="445"/>
        <end position="463"/>
    </location>
</feature>
<feature type="domain" description="Micro-fibrillar-associated protein 1 C-terminal" evidence="2">
    <location>
        <begin position="121"/>
        <end position="340"/>
    </location>
</feature>
<feature type="compositionally biased region" description="Acidic residues" evidence="1">
    <location>
        <begin position="191"/>
        <end position="206"/>
    </location>
</feature>
<evidence type="ECO:0000256" key="1">
    <source>
        <dbReference type="SAM" id="MobiDB-lite"/>
    </source>
</evidence>
<dbReference type="AlphaFoldDB" id="A0A090MB31"/>
<feature type="compositionally biased region" description="Basic and acidic residues" evidence="1">
    <location>
        <begin position="256"/>
        <end position="266"/>
    </location>
</feature>
<feature type="compositionally biased region" description="Acidic residues" evidence="1">
    <location>
        <begin position="94"/>
        <end position="124"/>
    </location>
</feature>
<feature type="region of interest" description="Disordered" evidence="1">
    <location>
        <begin position="238"/>
        <end position="266"/>
    </location>
</feature>